<evidence type="ECO:0000256" key="5">
    <source>
        <dbReference type="ARBA" id="ARBA00023136"/>
    </source>
</evidence>
<feature type="transmembrane region" description="Helical" evidence="6">
    <location>
        <begin position="93"/>
        <end position="113"/>
    </location>
</feature>
<dbReference type="RefSeq" id="WP_116093530.1">
    <property type="nucleotide sequence ID" value="NZ_QKXQ01000042.1"/>
</dbReference>
<dbReference type="AlphaFoldDB" id="A0A3E0ISN3"/>
<comment type="caution">
    <text evidence="7">The sequence shown here is derived from an EMBL/GenBank/DDBJ whole genome shotgun (WGS) entry which is preliminary data.</text>
</comment>
<comment type="subcellular location">
    <subcellularLocation>
        <location evidence="1">Cell membrane</location>
        <topology evidence="1">Multi-pass membrane protein</topology>
    </subcellularLocation>
</comment>
<dbReference type="GO" id="GO:0005886">
    <property type="term" value="C:plasma membrane"/>
    <property type="evidence" value="ECO:0007669"/>
    <property type="project" value="UniProtKB-SubCell"/>
</dbReference>
<dbReference type="EMBL" id="QKXQ01000042">
    <property type="protein sequence ID" value="REI00784.1"/>
    <property type="molecule type" value="Genomic_DNA"/>
</dbReference>
<organism evidence="7 8">
    <name type="scientific">Staphylococcus felis</name>
    <dbReference type="NCBI Taxonomy" id="46127"/>
    <lineage>
        <taxon>Bacteria</taxon>
        <taxon>Bacillati</taxon>
        <taxon>Bacillota</taxon>
        <taxon>Bacilli</taxon>
        <taxon>Bacillales</taxon>
        <taxon>Staphylococcaceae</taxon>
        <taxon>Staphylococcus</taxon>
    </lineage>
</organism>
<feature type="transmembrane region" description="Helical" evidence="6">
    <location>
        <begin position="12"/>
        <end position="28"/>
    </location>
</feature>
<keyword evidence="3 6" id="KW-0812">Transmembrane</keyword>
<dbReference type="OrthoDB" id="2418190at2"/>
<evidence type="ECO:0000256" key="4">
    <source>
        <dbReference type="ARBA" id="ARBA00022989"/>
    </source>
</evidence>
<reference evidence="7 8" key="1">
    <citation type="journal article" date="2018" name="Vet. Microbiol.">
        <title>Characterisation of Staphylococcus felis isolated from cats using whole genome sequencing.</title>
        <authorList>
            <person name="Worthing K."/>
            <person name="Pang S."/>
            <person name="Trott D.J."/>
            <person name="Abraham S."/>
            <person name="Coombs G.W."/>
            <person name="Jordan D."/>
            <person name="McIntyre L."/>
            <person name="Davies M.R."/>
            <person name="Norris J."/>
        </authorList>
    </citation>
    <scope>NUCLEOTIDE SEQUENCE [LARGE SCALE GENOMIC DNA]</scope>
    <source>
        <strain evidence="7 8">F9</strain>
    </source>
</reference>
<evidence type="ECO:0000256" key="6">
    <source>
        <dbReference type="SAM" id="Phobius"/>
    </source>
</evidence>
<dbReference type="Proteomes" id="UP000256562">
    <property type="component" value="Unassembled WGS sequence"/>
</dbReference>
<keyword evidence="2" id="KW-1003">Cell membrane</keyword>
<evidence type="ECO:0000256" key="1">
    <source>
        <dbReference type="ARBA" id="ARBA00004651"/>
    </source>
</evidence>
<feature type="transmembrane region" description="Helical" evidence="6">
    <location>
        <begin position="34"/>
        <end position="55"/>
    </location>
</feature>
<sequence length="116" mass="13430">MNRFCSLFQPFLTYYSVILIGLIILYYVKPSTLVFGLIVGAIGSIINTCIFEYYLWRSLNKTTSHISTGNSWRYLIAIICCVIWLLFRENIHIIGILIGLLISYLFIVFRPIIKQA</sequence>
<evidence type="ECO:0000313" key="8">
    <source>
        <dbReference type="Proteomes" id="UP000256562"/>
    </source>
</evidence>
<evidence type="ECO:0000256" key="2">
    <source>
        <dbReference type="ARBA" id="ARBA00022475"/>
    </source>
</evidence>
<dbReference type="InterPro" id="IPR005598">
    <property type="entry name" value="ATP_synth_I"/>
</dbReference>
<accession>A0A3E0ISN3</accession>
<keyword evidence="4 6" id="KW-1133">Transmembrane helix</keyword>
<keyword evidence="5 6" id="KW-0472">Membrane</keyword>
<evidence type="ECO:0000256" key="3">
    <source>
        <dbReference type="ARBA" id="ARBA00022692"/>
    </source>
</evidence>
<feature type="transmembrane region" description="Helical" evidence="6">
    <location>
        <begin position="71"/>
        <end position="87"/>
    </location>
</feature>
<gene>
    <name evidence="7" type="ORF">DOS83_00915</name>
</gene>
<evidence type="ECO:0000313" key="7">
    <source>
        <dbReference type="EMBL" id="REI00784.1"/>
    </source>
</evidence>
<dbReference type="Pfam" id="PF03899">
    <property type="entry name" value="ATP-synt_I"/>
    <property type="match status" value="1"/>
</dbReference>
<name>A0A3E0ISN3_9STAP</name>
<protein>
    <submittedName>
        <fullName evidence="7">Uncharacterized protein</fullName>
    </submittedName>
</protein>
<proteinExistence type="predicted"/>